<dbReference type="AlphaFoldDB" id="A0A369TDF6"/>
<dbReference type="Pfam" id="PF00583">
    <property type="entry name" value="Acetyltransf_1"/>
    <property type="match status" value="1"/>
</dbReference>
<accession>A0A369TDF6</accession>
<keyword evidence="5" id="KW-1185">Reference proteome</keyword>
<feature type="domain" description="N-acetyltransferase" evidence="3">
    <location>
        <begin position="8"/>
        <end position="160"/>
    </location>
</feature>
<dbReference type="GO" id="GO:0016747">
    <property type="term" value="F:acyltransferase activity, transferring groups other than amino-acyl groups"/>
    <property type="evidence" value="ECO:0007669"/>
    <property type="project" value="InterPro"/>
</dbReference>
<dbReference type="SUPFAM" id="SSF55729">
    <property type="entry name" value="Acyl-CoA N-acyltransferases (Nat)"/>
    <property type="match status" value="1"/>
</dbReference>
<dbReference type="InterPro" id="IPR016181">
    <property type="entry name" value="Acyl_CoA_acyltransferase"/>
</dbReference>
<protein>
    <submittedName>
        <fullName evidence="4">GNAT family N-acetyltransferase</fullName>
    </submittedName>
</protein>
<name>A0A369TDF6_9PROT</name>
<evidence type="ECO:0000313" key="4">
    <source>
        <dbReference type="EMBL" id="RDD63349.1"/>
    </source>
</evidence>
<proteinExistence type="predicted"/>
<sequence>MRKPSSDARILTAGALDAPVIAALQNDVFRDEPWPASDIANLVQGPGALALLAAGRAYGEVMPVGYLLARLAADEAEILSLGVLADARRQGLGARLLAEFLAKAQTRGAGRAYLEVAADNAAAIALYRDAGFEEVGRRAGYYTSRGPAPVDALVLSRDLSFA</sequence>
<evidence type="ECO:0000256" key="1">
    <source>
        <dbReference type="ARBA" id="ARBA00022679"/>
    </source>
</evidence>
<dbReference type="RefSeq" id="WP_114580603.1">
    <property type="nucleotide sequence ID" value="NZ_QPMH01000002.1"/>
</dbReference>
<keyword evidence="2" id="KW-0012">Acyltransferase</keyword>
<dbReference type="Gene3D" id="3.40.630.30">
    <property type="match status" value="1"/>
</dbReference>
<dbReference type="EMBL" id="QPMH01000002">
    <property type="protein sequence ID" value="RDD63349.1"/>
    <property type="molecule type" value="Genomic_DNA"/>
</dbReference>
<dbReference type="InterPro" id="IPR000182">
    <property type="entry name" value="GNAT_dom"/>
</dbReference>
<reference evidence="4 5" key="1">
    <citation type="submission" date="2018-07" db="EMBL/GenBank/DDBJ databases">
        <title>Venubactetium sediminum gen. nov., sp. nov., isolated from a marine solar saltern.</title>
        <authorList>
            <person name="Wang S."/>
        </authorList>
    </citation>
    <scope>NUCLEOTIDE SEQUENCE [LARGE SCALE GENOMIC DNA]</scope>
    <source>
        <strain evidence="4 5">WD2A32</strain>
    </source>
</reference>
<evidence type="ECO:0000313" key="5">
    <source>
        <dbReference type="Proteomes" id="UP000253941"/>
    </source>
</evidence>
<dbReference type="InterPro" id="IPR050832">
    <property type="entry name" value="Bact_Acetyltransf"/>
</dbReference>
<evidence type="ECO:0000256" key="2">
    <source>
        <dbReference type="ARBA" id="ARBA00023315"/>
    </source>
</evidence>
<organism evidence="4 5">
    <name type="scientific">Ferruginivarius sediminum</name>
    <dbReference type="NCBI Taxonomy" id="2661937"/>
    <lineage>
        <taxon>Bacteria</taxon>
        <taxon>Pseudomonadati</taxon>
        <taxon>Pseudomonadota</taxon>
        <taxon>Alphaproteobacteria</taxon>
        <taxon>Rhodospirillales</taxon>
        <taxon>Rhodospirillaceae</taxon>
        <taxon>Ferruginivarius</taxon>
    </lineage>
</organism>
<gene>
    <name evidence="4" type="ORF">DRB17_02580</name>
</gene>
<dbReference type="PANTHER" id="PTHR43877">
    <property type="entry name" value="AMINOALKYLPHOSPHONATE N-ACETYLTRANSFERASE-RELATED-RELATED"/>
    <property type="match status" value="1"/>
</dbReference>
<evidence type="ECO:0000259" key="3">
    <source>
        <dbReference type="PROSITE" id="PS51186"/>
    </source>
</evidence>
<keyword evidence="1 4" id="KW-0808">Transferase</keyword>
<dbReference type="CDD" id="cd04301">
    <property type="entry name" value="NAT_SF"/>
    <property type="match status" value="1"/>
</dbReference>
<dbReference type="Proteomes" id="UP000253941">
    <property type="component" value="Unassembled WGS sequence"/>
</dbReference>
<comment type="caution">
    <text evidence="4">The sequence shown here is derived from an EMBL/GenBank/DDBJ whole genome shotgun (WGS) entry which is preliminary data.</text>
</comment>
<dbReference type="PROSITE" id="PS51186">
    <property type="entry name" value="GNAT"/>
    <property type="match status" value="1"/>
</dbReference>